<evidence type="ECO:0000313" key="3">
    <source>
        <dbReference type="Proteomes" id="UP000460416"/>
    </source>
</evidence>
<proteinExistence type="predicted"/>
<dbReference type="PANTHER" id="PTHR33990:SF1">
    <property type="entry name" value="PROTEIN YJDN"/>
    <property type="match status" value="1"/>
</dbReference>
<dbReference type="SUPFAM" id="SSF54593">
    <property type="entry name" value="Glyoxalase/Bleomycin resistance protein/Dihydroxybiphenyl dioxygenase"/>
    <property type="match status" value="1"/>
</dbReference>
<reference evidence="2 3" key="1">
    <citation type="submission" date="2019-07" db="EMBL/GenBank/DDBJ databases">
        <title>Gramella aestuarii sp. nov., isolated from a tidal flat, and emended description of Gramella echinicola.</title>
        <authorList>
            <person name="Liu L."/>
        </authorList>
    </citation>
    <scope>NUCLEOTIDE SEQUENCE [LARGE SCALE GENOMIC DNA]</scope>
    <source>
        <strain evidence="2 3">BS12</strain>
    </source>
</reference>
<dbReference type="InterPro" id="IPR028973">
    <property type="entry name" value="PhnB-like"/>
</dbReference>
<dbReference type="OrthoDB" id="9795306at2"/>
<evidence type="ECO:0000313" key="2">
    <source>
        <dbReference type="EMBL" id="MUP43485.1"/>
    </source>
</evidence>
<dbReference type="CDD" id="cd06588">
    <property type="entry name" value="PhnB_like"/>
    <property type="match status" value="1"/>
</dbReference>
<comment type="caution">
    <text evidence="2">The sequence shown here is derived from an EMBL/GenBank/DDBJ whole genome shotgun (WGS) entry which is preliminary data.</text>
</comment>
<sequence length="152" mass="17475">MNTFKRDTSINVYLTFNGNCREAFDFYRSVFGGEFSQASTFEEMPPQEGMPPIKEEEKERIMHISLPISKETVLMGSDTGGEWTKDFKQGNNFSISVQTGTMAEAERIFRQLSMDGRVSMPMEKTFWGSYFGMLTDQFGINWMVSFDENTET</sequence>
<dbReference type="InterPro" id="IPR029068">
    <property type="entry name" value="Glyas_Bleomycin-R_OHBP_Dase"/>
</dbReference>
<dbReference type="PANTHER" id="PTHR33990">
    <property type="entry name" value="PROTEIN YJDN-RELATED"/>
    <property type="match status" value="1"/>
</dbReference>
<dbReference type="Proteomes" id="UP000460416">
    <property type="component" value="Unassembled WGS sequence"/>
</dbReference>
<accession>A0A7K1LRP9</accession>
<keyword evidence="3" id="KW-1185">Reference proteome</keyword>
<dbReference type="InterPro" id="IPR004360">
    <property type="entry name" value="Glyas_Fos-R_dOase_dom"/>
</dbReference>
<name>A0A7K1LRP9_9FLAO</name>
<organism evidence="2 3">
    <name type="scientific">Christiangramia aestuarii</name>
    <dbReference type="NCBI Taxonomy" id="1028746"/>
    <lineage>
        <taxon>Bacteria</taxon>
        <taxon>Pseudomonadati</taxon>
        <taxon>Bacteroidota</taxon>
        <taxon>Flavobacteriia</taxon>
        <taxon>Flavobacteriales</taxon>
        <taxon>Flavobacteriaceae</taxon>
        <taxon>Christiangramia</taxon>
    </lineage>
</organism>
<feature type="domain" description="Glyoxalase/fosfomycin resistance/dioxygenase" evidence="1">
    <location>
        <begin position="10"/>
        <end position="144"/>
    </location>
</feature>
<evidence type="ECO:0000259" key="1">
    <source>
        <dbReference type="Pfam" id="PF00903"/>
    </source>
</evidence>
<dbReference type="Pfam" id="PF00903">
    <property type="entry name" value="Glyoxalase"/>
    <property type="match status" value="1"/>
</dbReference>
<dbReference type="EMBL" id="VJVW01000005">
    <property type="protein sequence ID" value="MUP43485.1"/>
    <property type="molecule type" value="Genomic_DNA"/>
</dbReference>
<dbReference type="Gene3D" id="3.10.180.10">
    <property type="entry name" value="2,3-Dihydroxybiphenyl 1,2-Dioxygenase, domain 1"/>
    <property type="match status" value="1"/>
</dbReference>
<protein>
    <submittedName>
        <fullName evidence="2">VOC family protein</fullName>
    </submittedName>
</protein>
<gene>
    <name evidence="2" type="ORF">FLP08_12940</name>
</gene>
<dbReference type="AlphaFoldDB" id="A0A7K1LRP9"/>